<dbReference type="PROSITE" id="PS51755">
    <property type="entry name" value="OMPR_PHOB"/>
    <property type="match status" value="1"/>
</dbReference>
<dbReference type="GO" id="GO:0006355">
    <property type="term" value="P:regulation of DNA-templated transcription"/>
    <property type="evidence" value="ECO:0007669"/>
    <property type="project" value="InterPro"/>
</dbReference>
<dbReference type="KEGG" id="vte:BHY08_02470"/>
<sequence>MKNNLNLLPSHNGLTLDTENNTLRTQHHCIKLSKNECRLLVILFKHPGKVIKRETFLRELWKDESYVDDNTLTVNINHIRKK</sequence>
<gene>
    <name evidence="6" type="ORF">BHY08_02470</name>
</gene>
<proteinExistence type="predicted"/>
<feature type="domain" description="OmpR/PhoB-type" evidence="5">
    <location>
        <begin position="6"/>
        <end position="82"/>
    </location>
</feature>
<dbReference type="GO" id="GO:0003677">
    <property type="term" value="F:DNA binding"/>
    <property type="evidence" value="ECO:0007669"/>
    <property type="project" value="UniProtKB-UniRule"/>
</dbReference>
<keyword evidence="1" id="KW-0805">Transcription regulation</keyword>
<dbReference type="InterPro" id="IPR001867">
    <property type="entry name" value="OmpR/PhoB-type_DNA-bd"/>
</dbReference>
<dbReference type="Pfam" id="PF00486">
    <property type="entry name" value="Trans_reg_C"/>
    <property type="match status" value="1"/>
</dbReference>
<dbReference type="RefSeq" id="WP_071456364.1">
    <property type="nucleotide sequence ID" value="NZ_CP017267.1"/>
</dbReference>
<dbReference type="InterPro" id="IPR016032">
    <property type="entry name" value="Sig_transdc_resp-reg_C-effctor"/>
</dbReference>
<dbReference type="AlphaFoldDB" id="A0A1J0A4C6"/>
<keyword evidence="3" id="KW-0804">Transcription</keyword>
<dbReference type="OrthoDB" id="9790442at2"/>
<dbReference type="SUPFAM" id="SSF46894">
    <property type="entry name" value="C-terminal effector domain of the bipartite response regulators"/>
    <property type="match status" value="1"/>
</dbReference>
<feature type="DNA-binding region" description="OmpR/PhoB-type" evidence="4">
    <location>
        <begin position="6"/>
        <end position="82"/>
    </location>
</feature>
<name>A0A1J0A4C6_9ENTE</name>
<dbReference type="GO" id="GO:0000160">
    <property type="term" value="P:phosphorelay signal transduction system"/>
    <property type="evidence" value="ECO:0007669"/>
    <property type="project" value="InterPro"/>
</dbReference>
<dbReference type="Proteomes" id="UP000191200">
    <property type="component" value="Chromosome"/>
</dbReference>
<keyword evidence="7" id="KW-1185">Reference proteome</keyword>
<organism evidence="6 7">
    <name type="scientific">Vagococcus teuberi</name>
    <dbReference type="NCBI Taxonomy" id="519472"/>
    <lineage>
        <taxon>Bacteria</taxon>
        <taxon>Bacillati</taxon>
        <taxon>Bacillota</taxon>
        <taxon>Bacilli</taxon>
        <taxon>Lactobacillales</taxon>
        <taxon>Enterococcaceae</taxon>
        <taxon>Vagococcus</taxon>
    </lineage>
</organism>
<dbReference type="InterPro" id="IPR036388">
    <property type="entry name" value="WH-like_DNA-bd_sf"/>
</dbReference>
<dbReference type="STRING" id="519472.BHY08_02470"/>
<evidence type="ECO:0000313" key="6">
    <source>
        <dbReference type="EMBL" id="APB30788.1"/>
    </source>
</evidence>
<dbReference type="EMBL" id="CP017267">
    <property type="protein sequence ID" value="APB30788.1"/>
    <property type="molecule type" value="Genomic_DNA"/>
</dbReference>
<evidence type="ECO:0000313" key="7">
    <source>
        <dbReference type="Proteomes" id="UP000191200"/>
    </source>
</evidence>
<evidence type="ECO:0000256" key="3">
    <source>
        <dbReference type="ARBA" id="ARBA00023163"/>
    </source>
</evidence>
<evidence type="ECO:0000256" key="2">
    <source>
        <dbReference type="ARBA" id="ARBA00023125"/>
    </source>
</evidence>
<evidence type="ECO:0000259" key="5">
    <source>
        <dbReference type="PROSITE" id="PS51755"/>
    </source>
</evidence>
<accession>A0A1J0A4C6</accession>
<evidence type="ECO:0000256" key="1">
    <source>
        <dbReference type="ARBA" id="ARBA00023015"/>
    </source>
</evidence>
<reference evidence="6 7" key="1">
    <citation type="submission" date="2016-09" db="EMBL/GenBank/DDBJ databases">
        <title>Vagococcus teuberi sp. nov., isolated from the Malian artisanal sour milk fene.</title>
        <authorList>
            <person name="Wullschleger S."/>
            <person name="Seifert C."/>
            <person name="Baumgartner S."/>
            <person name="Lacroix C."/>
            <person name="Bonfoh B."/>
            <person name="Stevens M.J."/>
            <person name="Meile L."/>
        </authorList>
    </citation>
    <scope>NUCLEOTIDE SEQUENCE [LARGE SCALE GENOMIC DNA]</scope>
    <source>
        <strain evidence="6 7">DSM 21459</strain>
    </source>
</reference>
<protein>
    <recommendedName>
        <fullName evidence="5">OmpR/PhoB-type domain-containing protein</fullName>
    </recommendedName>
</protein>
<dbReference type="CDD" id="cd00383">
    <property type="entry name" value="trans_reg_C"/>
    <property type="match status" value="1"/>
</dbReference>
<evidence type="ECO:0000256" key="4">
    <source>
        <dbReference type="PROSITE-ProRule" id="PRU01091"/>
    </source>
</evidence>
<keyword evidence="2 4" id="KW-0238">DNA-binding</keyword>
<dbReference type="Gene3D" id="1.10.10.10">
    <property type="entry name" value="Winged helix-like DNA-binding domain superfamily/Winged helix DNA-binding domain"/>
    <property type="match status" value="1"/>
</dbReference>